<keyword evidence="3 7" id="KW-0808">Transferase</keyword>
<keyword evidence="2 7" id="KW-1003">Cell membrane</keyword>
<dbReference type="Pfam" id="PF01790">
    <property type="entry name" value="LGT"/>
    <property type="match status" value="1"/>
</dbReference>
<dbReference type="EMBL" id="AP026709">
    <property type="protein sequence ID" value="BDQ38635.1"/>
    <property type="molecule type" value="Genomic_DNA"/>
</dbReference>
<feature type="transmembrane region" description="Helical" evidence="7">
    <location>
        <begin position="96"/>
        <end position="113"/>
    </location>
</feature>
<feature type="transmembrane region" description="Helical" evidence="7">
    <location>
        <begin position="198"/>
        <end position="216"/>
    </location>
</feature>
<gene>
    <name evidence="7 8" type="primary">lgt</name>
    <name evidence="8" type="ORF">SYK_29950</name>
</gene>
<dbReference type="Proteomes" id="UP001317742">
    <property type="component" value="Chromosome"/>
</dbReference>
<sequence>MLEYPQFDSVMVSIGPLELRWYGMMYIFGIVSGWLLGRYRATKPWNKMTPKLMDDFITWAILGVVLGGRIGYVLFYNASFYFSNPLKIFAVWEGGMSFHGGMLGVLVAIWLFGRANNMTFMELGDFVSPLVPPGLFFGRIGNFINAELWGRYTDLPWAMPFPGAGGLPRHPSQLYEAALEGLVLFAVVWWYSSKPRPKGCVGALFLLGYGCFRFLVEFAREPDRHLGFIALNWMSMGQLLCMPMILFGIGWIWWSYRNDV</sequence>
<keyword evidence="5 7" id="KW-1133">Transmembrane helix</keyword>
<dbReference type="EC" id="2.5.1.145" evidence="7"/>
<keyword evidence="6 7" id="KW-0472">Membrane</keyword>
<evidence type="ECO:0000313" key="8">
    <source>
        <dbReference type="EMBL" id="BDQ38635.1"/>
    </source>
</evidence>
<protein>
    <recommendedName>
        <fullName evidence="7">Phosphatidylglycerol--prolipoprotein diacylglyceryl transferase</fullName>
        <ecNumber evidence="7">2.5.1.145</ecNumber>
    </recommendedName>
</protein>
<evidence type="ECO:0000256" key="2">
    <source>
        <dbReference type="ARBA" id="ARBA00022475"/>
    </source>
</evidence>
<feature type="transmembrane region" description="Helical" evidence="7">
    <location>
        <begin position="56"/>
        <end position="76"/>
    </location>
</feature>
<feature type="transmembrane region" description="Helical" evidence="7">
    <location>
        <begin position="228"/>
        <end position="254"/>
    </location>
</feature>
<comment type="subcellular location">
    <subcellularLocation>
        <location evidence="7">Cell membrane</location>
        <topology evidence="7">Multi-pass membrane protein</topology>
    </subcellularLocation>
</comment>
<dbReference type="PANTHER" id="PTHR30589:SF0">
    <property type="entry name" value="PHOSPHATIDYLGLYCEROL--PROLIPOPROTEIN DIACYLGLYCERYL TRANSFERASE"/>
    <property type="match status" value="1"/>
</dbReference>
<evidence type="ECO:0000256" key="1">
    <source>
        <dbReference type="ARBA" id="ARBA00007150"/>
    </source>
</evidence>
<evidence type="ECO:0000256" key="3">
    <source>
        <dbReference type="ARBA" id="ARBA00022679"/>
    </source>
</evidence>
<keyword evidence="4 7" id="KW-0812">Transmembrane</keyword>
<evidence type="ECO:0000256" key="4">
    <source>
        <dbReference type="ARBA" id="ARBA00022692"/>
    </source>
</evidence>
<comment type="catalytic activity">
    <reaction evidence="7">
        <text>L-cysteinyl-[prolipoprotein] + a 1,2-diacyl-sn-glycero-3-phospho-(1'-sn-glycerol) = an S-1,2-diacyl-sn-glyceryl-L-cysteinyl-[prolipoprotein] + sn-glycerol 1-phosphate + H(+)</text>
        <dbReference type="Rhea" id="RHEA:56712"/>
        <dbReference type="Rhea" id="RHEA-COMP:14679"/>
        <dbReference type="Rhea" id="RHEA-COMP:14680"/>
        <dbReference type="ChEBI" id="CHEBI:15378"/>
        <dbReference type="ChEBI" id="CHEBI:29950"/>
        <dbReference type="ChEBI" id="CHEBI:57685"/>
        <dbReference type="ChEBI" id="CHEBI:64716"/>
        <dbReference type="ChEBI" id="CHEBI:140658"/>
        <dbReference type="EC" id="2.5.1.145"/>
    </reaction>
</comment>
<keyword evidence="9" id="KW-1185">Reference proteome</keyword>
<accession>A0ABM8B489</accession>
<comment type="similarity">
    <text evidence="1 7">Belongs to the Lgt family.</text>
</comment>
<dbReference type="GO" id="GO:0016740">
    <property type="term" value="F:transferase activity"/>
    <property type="evidence" value="ECO:0007669"/>
    <property type="project" value="UniProtKB-KW"/>
</dbReference>
<evidence type="ECO:0000256" key="7">
    <source>
        <dbReference type="HAMAP-Rule" id="MF_01147"/>
    </source>
</evidence>
<dbReference type="RefSeq" id="WP_281761129.1">
    <property type="nucleotide sequence ID" value="NZ_AP026709.1"/>
</dbReference>
<name>A0ABM8B489_9BACT</name>
<evidence type="ECO:0000256" key="5">
    <source>
        <dbReference type="ARBA" id="ARBA00022989"/>
    </source>
</evidence>
<dbReference type="InterPro" id="IPR001640">
    <property type="entry name" value="Lgt"/>
</dbReference>
<proteinExistence type="inferred from homology"/>
<dbReference type="PANTHER" id="PTHR30589">
    <property type="entry name" value="PROLIPOPROTEIN DIACYLGLYCERYL TRANSFERASE"/>
    <property type="match status" value="1"/>
</dbReference>
<dbReference type="NCBIfam" id="TIGR00544">
    <property type="entry name" value="lgt"/>
    <property type="match status" value="1"/>
</dbReference>
<evidence type="ECO:0000313" key="9">
    <source>
        <dbReference type="Proteomes" id="UP001317742"/>
    </source>
</evidence>
<dbReference type="HAMAP" id="MF_01147">
    <property type="entry name" value="Lgt"/>
    <property type="match status" value="1"/>
</dbReference>
<dbReference type="PROSITE" id="PS01311">
    <property type="entry name" value="LGT"/>
    <property type="match status" value="1"/>
</dbReference>
<organism evidence="8 9">
    <name type="scientific">Pseudodesulfovibrio nedwellii</name>
    <dbReference type="NCBI Taxonomy" id="2973072"/>
    <lineage>
        <taxon>Bacteria</taxon>
        <taxon>Pseudomonadati</taxon>
        <taxon>Thermodesulfobacteriota</taxon>
        <taxon>Desulfovibrionia</taxon>
        <taxon>Desulfovibrionales</taxon>
        <taxon>Desulfovibrionaceae</taxon>
    </lineage>
</organism>
<evidence type="ECO:0000256" key="6">
    <source>
        <dbReference type="ARBA" id="ARBA00023136"/>
    </source>
</evidence>
<feature type="transmembrane region" description="Helical" evidence="7">
    <location>
        <begin position="20"/>
        <end position="36"/>
    </location>
</feature>
<feature type="binding site" evidence="7">
    <location>
        <position position="139"/>
    </location>
    <ligand>
        <name>a 1,2-diacyl-sn-glycero-3-phospho-(1'-sn-glycerol)</name>
        <dbReference type="ChEBI" id="CHEBI:64716"/>
    </ligand>
</feature>
<comment type="pathway">
    <text evidence="7">Protein modification; lipoprotein biosynthesis (diacylglyceryl transfer).</text>
</comment>
<reference evidence="8 9" key="1">
    <citation type="submission" date="2022-08" db="EMBL/GenBank/DDBJ databases">
        <title>Genome Sequence of the sulphate-reducing bacterium, Pseudodesulfovibrio sp. SYK.</title>
        <authorList>
            <person name="Kondo R."/>
            <person name="Kataoka T."/>
        </authorList>
    </citation>
    <scope>NUCLEOTIDE SEQUENCE [LARGE SCALE GENOMIC DNA]</scope>
    <source>
        <strain evidence="8 9">SYK</strain>
    </source>
</reference>
<comment type="function">
    <text evidence="7">Catalyzes the transfer of the diacylglyceryl group from phosphatidylglycerol to the sulfhydryl group of the N-terminal cysteine of a prolipoprotein, the first step in the formation of mature lipoproteins.</text>
</comment>